<evidence type="ECO:0000256" key="1">
    <source>
        <dbReference type="SAM" id="Phobius"/>
    </source>
</evidence>
<reference evidence="3" key="1">
    <citation type="journal article" date="2016" name="Nature">
        <title>Genome evolution in the allotetraploid frog Xenopus laevis.</title>
        <authorList>
            <person name="Session A.M."/>
            <person name="Uno Y."/>
            <person name="Kwon T."/>
            <person name="Chapman J.A."/>
            <person name="Toyoda A."/>
            <person name="Takahashi S."/>
            <person name="Fukui A."/>
            <person name="Hikosaka A."/>
            <person name="Suzuki A."/>
            <person name="Kondo M."/>
            <person name="van Heeringen S.J."/>
            <person name="Quigley I."/>
            <person name="Heinz S."/>
            <person name="Ogino H."/>
            <person name="Ochi H."/>
            <person name="Hellsten U."/>
            <person name="Lyons J.B."/>
            <person name="Simakov O."/>
            <person name="Putnam N."/>
            <person name="Stites J."/>
            <person name="Kuroki Y."/>
            <person name="Tanaka T."/>
            <person name="Michiue T."/>
            <person name="Watanabe M."/>
            <person name="Bogdanovic O."/>
            <person name="Lister R."/>
            <person name="Georgiou G."/>
            <person name="Paranjpe S.S."/>
            <person name="van Kruijsbergen I."/>
            <person name="Shu S."/>
            <person name="Carlson J."/>
            <person name="Kinoshita T."/>
            <person name="Ohta Y."/>
            <person name="Mawaribuchi S."/>
            <person name="Jenkins J."/>
            <person name="Grimwood J."/>
            <person name="Schmutz J."/>
            <person name="Mitros T."/>
            <person name="Mozaffari S.V."/>
            <person name="Suzuki Y."/>
            <person name="Haramoto Y."/>
            <person name="Yamamoto T.S."/>
            <person name="Takagi C."/>
            <person name="Heald R."/>
            <person name="Miller K."/>
            <person name="Haudenschild C."/>
            <person name="Kitzman J."/>
            <person name="Nakayama T."/>
            <person name="Izutsu Y."/>
            <person name="Robert J."/>
            <person name="Fortriede J."/>
            <person name="Burns K."/>
            <person name="Lotay V."/>
            <person name="Karimi K."/>
            <person name="Yasuoka Y."/>
            <person name="Dichmann D.S."/>
            <person name="Flajnik M.F."/>
            <person name="Houston D.W."/>
            <person name="Shendure J."/>
            <person name="DuPasquier L."/>
            <person name="Vize P.D."/>
            <person name="Zorn A.M."/>
            <person name="Ito M."/>
            <person name="Marcotte E.M."/>
            <person name="Wallingford J.B."/>
            <person name="Ito Y."/>
            <person name="Asashima M."/>
            <person name="Ueno N."/>
            <person name="Matsuda Y."/>
            <person name="Veenstra G.J."/>
            <person name="Fujiyama A."/>
            <person name="Harland R.M."/>
            <person name="Taira M."/>
            <person name="Rokhsar D.S."/>
        </authorList>
    </citation>
    <scope>NUCLEOTIDE SEQUENCE [LARGE SCALE GENOMIC DNA]</scope>
    <source>
        <strain evidence="3">J</strain>
    </source>
</reference>
<feature type="transmembrane region" description="Helical" evidence="1">
    <location>
        <begin position="52"/>
        <end position="70"/>
    </location>
</feature>
<name>A0A974DQW8_XENLA</name>
<keyword evidence="1" id="KW-1133">Transmembrane helix</keyword>
<gene>
    <name evidence="2" type="ORF">XELAEV_18013172mg</name>
</gene>
<accession>A0A974DQW8</accession>
<evidence type="ECO:0000313" key="3">
    <source>
        <dbReference type="Proteomes" id="UP000694892"/>
    </source>
</evidence>
<organism evidence="2 3">
    <name type="scientific">Xenopus laevis</name>
    <name type="common">African clawed frog</name>
    <dbReference type="NCBI Taxonomy" id="8355"/>
    <lineage>
        <taxon>Eukaryota</taxon>
        <taxon>Metazoa</taxon>
        <taxon>Chordata</taxon>
        <taxon>Craniata</taxon>
        <taxon>Vertebrata</taxon>
        <taxon>Euteleostomi</taxon>
        <taxon>Amphibia</taxon>
        <taxon>Batrachia</taxon>
        <taxon>Anura</taxon>
        <taxon>Pipoidea</taxon>
        <taxon>Pipidae</taxon>
        <taxon>Xenopodinae</taxon>
        <taxon>Xenopus</taxon>
        <taxon>Xenopus</taxon>
    </lineage>
</organism>
<sequence>MLNRSGSVRRASILRRAFPMMFHIKTSLNSCYLSCFHFPLGGRSPKQSLSQYIHICIFICVLINIVYFALY</sequence>
<feature type="non-terminal residue" evidence="2">
    <location>
        <position position="71"/>
    </location>
</feature>
<evidence type="ECO:0000313" key="2">
    <source>
        <dbReference type="EMBL" id="OCT95486.1"/>
    </source>
</evidence>
<dbReference type="AlphaFoldDB" id="A0A974DQW8"/>
<keyword evidence="1" id="KW-0472">Membrane</keyword>
<keyword evidence="1" id="KW-0812">Transmembrane</keyword>
<dbReference type="EMBL" id="CM004468">
    <property type="protein sequence ID" value="OCT95486.1"/>
    <property type="molecule type" value="Genomic_DNA"/>
</dbReference>
<dbReference type="Proteomes" id="UP000694892">
    <property type="component" value="Chromosome 2L"/>
</dbReference>
<protein>
    <submittedName>
        <fullName evidence="2">Uncharacterized protein</fullName>
    </submittedName>
</protein>
<proteinExistence type="predicted"/>